<keyword evidence="2" id="KW-1185">Reference proteome</keyword>
<dbReference type="Proteomes" id="UP001479290">
    <property type="component" value="Unassembled WGS sequence"/>
</dbReference>
<reference evidence="1 2" key="1">
    <citation type="submission" date="2024-05" db="EMBL/GenBank/DDBJ databases">
        <title>A high-quality chromosomal-level genome assembly of Topmouth culter (Culter alburnus).</title>
        <authorList>
            <person name="Zhao H."/>
        </authorList>
    </citation>
    <scope>NUCLEOTIDE SEQUENCE [LARGE SCALE GENOMIC DNA]</scope>
    <source>
        <strain evidence="1">CATC2023</strain>
        <tissue evidence="1">Muscle</tissue>
    </source>
</reference>
<feature type="non-terminal residue" evidence="1">
    <location>
        <position position="1"/>
    </location>
</feature>
<organism evidence="1 2">
    <name type="scientific">Culter alburnus</name>
    <name type="common">Topmouth culter</name>
    <dbReference type="NCBI Taxonomy" id="194366"/>
    <lineage>
        <taxon>Eukaryota</taxon>
        <taxon>Metazoa</taxon>
        <taxon>Chordata</taxon>
        <taxon>Craniata</taxon>
        <taxon>Vertebrata</taxon>
        <taxon>Euteleostomi</taxon>
        <taxon>Actinopterygii</taxon>
        <taxon>Neopterygii</taxon>
        <taxon>Teleostei</taxon>
        <taxon>Ostariophysi</taxon>
        <taxon>Cypriniformes</taxon>
        <taxon>Xenocyprididae</taxon>
        <taxon>Xenocypridinae</taxon>
        <taxon>Culter</taxon>
    </lineage>
</organism>
<comment type="caution">
    <text evidence="1">The sequence shown here is derived from an EMBL/GenBank/DDBJ whole genome shotgun (WGS) entry which is preliminary data.</text>
</comment>
<evidence type="ECO:0000313" key="1">
    <source>
        <dbReference type="EMBL" id="KAK9960645.1"/>
    </source>
</evidence>
<sequence>PIRIQVGEALLGKSVSCQLVTEKRIPMSTRETITISKKGHFEELKLEIFANKASRIKGIKGEPPYLNLACEVDGQKWQTRILVSKQTGYIFIQTDQPIYNPTQKGR</sequence>
<feature type="non-terminal residue" evidence="1">
    <location>
        <position position="106"/>
    </location>
</feature>
<accession>A0AAW1ZGZ4</accession>
<gene>
    <name evidence="1" type="ORF">ABG768_008490</name>
</gene>
<proteinExistence type="predicted"/>
<name>A0AAW1ZGZ4_CULAL</name>
<dbReference type="EMBL" id="JAWDJR010000016">
    <property type="protein sequence ID" value="KAK9960645.1"/>
    <property type="molecule type" value="Genomic_DNA"/>
</dbReference>
<protein>
    <submittedName>
        <fullName evidence="1">Uncharacterized protein</fullName>
    </submittedName>
</protein>
<dbReference type="AlphaFoldDB" id="A0AAW1ZGZ4"/>
<dbReference type="Gene3D" id="2.60.40.1930">
    <property type="match status" value="2"/>
</dbReference>
<evidence type="ECO:0000313" key="2">
    <source>
        <dbReference type="Proteomes" id="UP001479290"/>
    </source>
</evidence>